<evidence type="ECO:0000313" key="1">
    <source>
        <dbReference type="EMBL" id="CAD7658167.1"/>
    </source>
</evidence>
<dbReference type="AlphaFoldDB" id="A0A7R9MDS7"/>
<organism evidence="1">
    <name type="scientific">Oppiella nova</name>
    <dbReference type="NCBI Taxonomy" id="334625"/>
    <lineage>
        <taxon>Eukaryota</taxon>
        <taxon>Metazoa</taxon>
        <taxon>Ecdysozoa</taxon>
        <taxon>Arthropoda</taxon>
        <taxon>Chelicerata</taxon>
        <taxon>Arachnida</taxon>
        <taxon>Acari</taxon>
        <taxon>Acariformes</taxon>
        <taxon>Sarcoptiformes</taxon>
        <taxon>Oribatida</taxon>
        <taxon>Brachypylina</taxon>
        <taxon>Oppioidea</taxon>
        <taxon>Oppiidae</taxon>
        <taxon>Oppiella</taxon>
    </lineage>
</organism>
<reference evidence="1" key="1">
    <citation type="submission" date="2020-11" db="EMBL/GenBank/DDBJ databases">
        <authorList>
            <person name="Tran Van P."/>
        </authorList>
    </citation>
    <scope>NUCLEOTIDE SEQUENCE</scope>
</reference>
<proteinExistence type="predicted"/>
<sequence length="73" mass="8489">MFRNWIKSHKRQMTRICRRVLSGLGVDEIGPPFGTTNTLMVSVMVSRNTRHSQKCFPICGHISKRNRLRQTMS</sequence>
<protein>
    <submittedName>
        <fullName evidence="1">Uncharacterized protein</fullName>
    </submittedName>
</protein>
<name>A0A7R9MDS7_9ACAR</name>
<keyword evidence="2" id="KW-1185">Reference proteome</keyword>
<accession>A0A7R9MDS7</accession>
<dbReference type="EMBL" id="OC929248">
    <property type="protein sequence ID" value="CAD7658167.1"/>
    <property type="molecule type" value="Genomic_DNA"/>
</dbReference>
<dbReference type="Proteomes" id="UP000728032">
    <property type="component" value="Unassembled WGS sequence"/>
</dbReference>
<evidence type="ECO:0000313" key="2">
    <source>
        <dbReference type="Proteomes" id="UP000728032"/>
    </source>
</evidence>
<dbReference type="EMBL" id="CAJPVJ010014423">
    <property type="protein sequence ID" value="CAG2175353.1"/>
    <property type="molecule type" value="Genomic_DNA"/>
</dbReference>
<gene>
    <name evidence="1" type="ORF">ONB1V03_LOCUS14791</name>
</gene>